<name>A0A2P2J1P8_RHIMU</name>
<dbReference type="EMBL" id="GGEC01006910">
    <property type="protein sequence ID" value="MBW87393.1"/>
    <property type="molecule type" value="Transcribed_RNA"/>
</dbReference>
<sequence>MVHWWELCHTNHCLKCPQL</sequence>
<dbReference type="GO" id="GO:0016301">
    <property type="term" value="F:kinase activity"/>
    <property type="evidence" value="ECO:0007669"/>
    <property type="project" value="UniProtKB-KW"/>
</dbReference>
<proteinExistence type="predicted"/>
<keyword evidence="1" id="KW-0675">Receptor</keyword>
<keyword evidence="1" id="KW-0418">Kinase</keyword>
<organism evidence="1">
    <name type="scientific">Rhizophora mucronata</name>
    <name type="common">Asiatic mangrove</name>
    <dbReference type="NCBI Taxonomy" id="61149"/>
    <lineage>
        <taxon>Eukaryota</taxon>
        <taxon>Viridiplantae</taxon>
        <taxon>Streptophyta</taxon>
        <taxon>Embryophyta</taxon>
        <taxon>Tracheophyta</taxon>
        <taxon>Spermatophyta</taxon>
        <taxon>Magnoliopsida</taxon>
        <taxon>eudicotyledons</taxon>
        <taxon>Gunneridae</taxon>
        <taxon>Pentapetalae</taxon>
        <taxon>rosids</taxon>
        <taxon>fabids</taxon>
        <taxon>Malpighiales</taxon>
        <taxon>Rhizophoraceae</taxon>
        <taxon>Rhizophora</taxon>
    </lineage>
</organism>
<protein>
    <submittedName>
        <fullName evidence="1">Somatic embryogenesis receptor kinase 1 isoform X2</fullName>
    </submittedName>
</protein>
<dbReference type="AlphaFoldDB" id="A0A2P2J1P8"/>
<keyword evidence="1" id="KW-0808">Transferase</keyword>
<reference evidence="1" key="1">
    <citation type="submission" date="2018-02" db="EMBL/GenBank/DDBJ databases">
        <title>Rhizophora mucronata_Transcriptome.</title>
        <authorList>
            <person name="Meera S.P."/>
            <person name="Sreeshan A."/>
            <person name="Augustine A."/>
        </authorList>
    </citation>
    <scope>NUCLEOTIDE SEQUENCE</scope>
    <source>
        <tissue evidence="1">Leaf</tissue>
    </source>
</reference>
<evidence type="ECO:0000313" key="1">
    <source>
        <dbReference type="EMBL" id="MBW87393.1"/>
    </source>
</evidence>
<accession>A0A2P2J1P8</accession>